<feature type="transmembrane region" description="Helical" evidence="13">
    <location>
        <begin position="984"/>
        <end position="1006"/>
    </location>
</feature>
<dbReference type="Proteomes" id="UP000053447">
    <property type="component" value="Unassembled WGS sequence"/>
</dbReference>
<dbReference type="OrthoDB" id="1108038at2759"/>
<gene>
    <name evidence="15" type="ORF">T551_02716</name>
</gene>
<feature type="transmembrane region" description="Helical" evidence="13">
    <location>
        <begin position="827"/>
        <end position="851"/>
    </location>
</feature>
<comment type="pathway">
    <text evidence="3">Protein modification; protein ubiquitination.</text>
</comment>
<dbReference type="GO" id="GO:0036503">
    <property type="term" value="P:ERAD pathway"/>
    <property type="evidence" value="ECO:0007669"/>
    <property type="project" value="TreeGrafter"/>
</dbReference>
<dbReference type="SUPFAM" id="SSF57850">
    <property type="entry name" value="RING/U-box"/>
    <property type="match status" value="1"/>
</dbReference>
<dbReference type="RefSeq" id="XP_018228859.1">
    <property type="nucleotide sequence ID" value="XM_018374979.1"/>
</dbReference>
<evidence type="ECO:0000313" key="15">
    <source>
        <dbReference type="EMBL" id="KTW28297.1"/>
    </source>
</evidence>
<evidence type="ECO:0000259" key="14">
    <source>
        <dbReference type="PROSITE" id="PS51292"/>
    </source>
</evidence>
<feature type="transmembrane region" description="Helical" evidence="13">
    <location>
        <begin position="1129"/>
        <end position="1154"/>
    </location>
</feature>
<dbReference type="EMBL" id="LFWA01000012">
    <property type="protein sequence ID" value="KTW28297.1"/>
    <property type="molecule type" value="Genomic_DNA"/>
</dbReference>
<evidence type="ECO:0000256" key="6">
    <source>
        <dbReference type="ARBA" id="ARBA00022692"/>
    </source>
</evidence>
<dbReference type="PANTHER" id="PTHR13145:SF0">
    <property type="entry name" value="E3 UBIQUITIN-PROTEIN LIGASE MARCHF6"/>
    <property type="match status" value="1"/>
</dbReference>
<sequence>MADDRLCRVCCSEGSEDEPLFHPCKCSGTIKYVHDNCGCIIAEERIVSFAGRLFGLQNVSVKKRHREGGIDWEAVYDPNMPKSIPIVLFLVRLFRRLRRLTVRWFRTGLALFLWLGWLPWVTQCAWKFSFKLGDSLVVKPLFADTTRDSQTTWLQYVLRRGDISLRSLFKYKTINKIMIDVLEGQLITGIIVIIFIIILLCREWVMGISLNNDHHFESAGFDINSYTDPLGEQRMIEQTLNEIPSDNIDDDADQSVSANEQDHESCIASVHSEEIPTHIARPLKMTFGPEELKLDDDDDDIVFNKRDEIFFEGSDDNLSQSTSGSPDLKMIHQGMSRHRETLIETGLSRPRYTDEQNRASFEDSSASLHMEFINVPVEDAHMDRRNINFAGVAESLSQNGSGYVATQNVVQRASDGSIVRVLSARMRSFWGFTEENIENREHATDEADQETLLNMDRASSGTSNANVNQENDDLPDELGEIDGIIELSGIRGPIVGLFQNCIVTSILIAIFLGLLVLVPYVLGKSVILITVRIPHYLIQFPESTIQKIFLSIVDAVVFFIFQESFIKIFKSHAIMKSIANSALSRIMQRITSIYLSGSSSALDKEVIFYVYGVKIVIPPRIMTLGTRNTVFDRTVSIIIGYCILITTGALYLKKHSSLKRRSRQGVIHRVMNDTLQQASLIIKFVIIVGIEVIIFPIYCGILIDLSLLDLFENASINTRLAFTNSNPFISYFLHWFIGTAYMFQFALFVKMCRDIVRPGVLLFKVFIHDPNDAQFHPIKEILERPIKLQLRKIFTSGIIYSCLICSCFLSVVYSAKYFFPNLFPLHLSINTFLFGIPFDILALHILIPLTLKLIKPAVITKALWLWWLKTISAKLRLTSFMFNGRHPQEEGTYVRKSLMAKLLIKKLDVSDNSQESLKNLDVVFVRNGSFLRVPFKDNIPLHRESMFIPVTEDNVRLDKKQDNGTKDSPNFTVVYVPPSFIKRIVVFLFLVWIFAFLIGVMLTIPPLVVGRQIFAFLFSGREYHDFYTYIFGCYFLGILITSLFFLYTYKISLKNNMRSFLEKSKSFKSVISCLNICFLRLLKVGYMIFAFKVFFPVLFGLIMDYYIIIPFNTYFFPEDDPVVHIFHDWALGVLYTLIIGHLIMLNTESFLARSMTQIVRNGYMNPDIVLSTKSFIIPFGSIMIASLLAPLGLGYIISKLLYRTATYDTISCVYRYSYPLTLIGVLVILVLKGFCILLTKCNQSIRDEVYLIGEQLHNYN</sequence>
<dbReference type="AlphaFoldDB" id="A0A0W4ZIV5"/>
<evidence type="ECO:0000256" key="12">
    <source>
        <dbReference type="ARBA" id="ARBA00023136"/>
    </source>
</evidence>
<evidence type="ECO:0000256" key="2">
    <source>
        <dbReference type="ARBA" id="ARBA00004141"/>
    </source>
</evidence>
<feature type="transmembrane region" description="Helical" evidence="13">
    <location>
        <begin position="728"/>
        <end position="749"/>
    </location>
</feature>
<name>A0A0W4ZIV5_PNEJ7</name>
<feature type="domain" description="RING-CH-type" evidence="14">
    <location>
        <begin position="1"/>
        <end position="37"/>
    </location>
</feature>
<dbReference type="Gene3D" id="3.30.40.10">
    <property type="entry name" value="Zinc/RING finger domain, C3HC4 (zinc finger)"/>
    <property type="match status" value="1"/>
</dbReference>
<dbReference type="PROSITE" id="PS51292">
    <property type="entry name" value="ZF_RING_CH"/>
    <property type="match status" value="1"/>
</dbReference>
<keyword evidence="5" id="KW-0808">Transferase</keyword>
<evidence type="ECO:0000256" key="4">
    <source>
        <dbReference type="ARBA" id="ARBA00012483"/>
    </source>
</evidence>
<evidence type="ECO:0000256" key="1">
    <source>
        <dbReference type="ARBA" id="ARBA00000900"/>
    </source>
</evidence>
<dbReference type="STRING" id="1408657.A0A0W4ZIV5"/>
<protein>
    <recommendedName>
        <fullName evidence="4">RING-type E3 ubiquitin transferase</fullName>
        <ecNumber evidence="4">2.3.2.27</ecNumber>
    </recommendedName>
</protein>
<dbReference type="GeneID" id="28941234"/>
<accession>A0A0W4ZIV5</accession>
<proteinExistence type="predicted"/>
<feature type="transmembrane region" description="Helical" evidence="13">
    <location>
        <begin position="1217"/>
        <end position="1238"/>
    </location>
</feature>
<evidence type="ECO:0000256" key="11">
    <source>
        <dbReference type="ARBA" id="ARBA00022989"/>
    </source>
</evidence>
<keyword evidence="16" id="KW-1185">Reference proteome</keyword>
<feature type="transmembrane region" description="Helical" evidence="13">
    <location>
        <begin position="793"/>
        <end position="815"/>
    </location>
</feature>
<feature type="transmembrane region" description="Helical" evidence="13">
    <location>
        <begin position="501"/>
        <end position="522"/>
    </location>
</feature>
<keyword evidence="11 13" id="KW-1133">Transmembrane helix</keyword>
<dbReference type="GO" id="GO:0008270">
    <property type="term" value="F:zinc ion binding"/>
    <property type="evidence" value="ECO:0007669"/>
    <property type="project" value="UniProtKB-KW"/>
</dbReference>
<evidence type="ECO:0000256" key="8">
    <source>
        <dbReference type="ARBA" id="ARBA00022771"/>
    </source>
</evidence>
<dbReference type="PANTHER" id="PTHR13145">
    <property type="entry name" value="SSM4 PROTEIN"/>
    <property type="match status" value="1"/>
</dbReference>
<evidence type="ECO:0000256" key="7">
    <source>
        <dbReference type="ARBA" id="ARBA00022723"/>
    </source>
</evidence>
<feature type="transmembrane region" description="Helical" evidence="13">
    <location>
        <begin position="680"/>
        <end position="708"/>
    </location>
</feature>
<keyword evidence="12 13" id="KW-0472">Membrane</keyword>
<evidence type="ECO:0000256" key="5">
    <source>
        <dbReference type="ARBA" id="ARBA00022679"/>
    </source>
</evidence>
<evidence type="ECO:0000256" key="10">
    <source>
        <dbReference type="ARBA" id="ARBA00022833"/>
    </source>
</evidence>
<reference evidence="16" key="1">
    <citation type="journal article" date="2016" name="Nat. Commun.">
        <title>Genome analysis of three Pneumocystis species reveals adaptation mechanisms to life exclusively in mammalian hosts.</title>
        <authorList>
            <person name="Ma L."/>
            <person name="Chen Z."/>
            <person name="Huang D.W."/>
            <person name="Kutty G."/>
            <person name="Ishihara M."/>
            <person name="Wang H."/>
            <person name="Abouelleil A."/>
            <person name="Bishop L."/>
            <person name="Davey E."/>
            <person name="Deng R."/>
            <person name="Deng X."/>
            <person name="Fan L."/>
            <person name="Fantoni G."/>
            <person name="Fitzgerald M."/>
            <person name="Gogineni E."/>
            <person name="Goldberg J.M."/>
            <person name="Handley G."/>
            <person name="Hu X."/>
            <person name="Huber C."/>
            <person name="Jiao X."/>
            <person name="Jones K."/>
            <person name="Levin J.Z."/>
            <person name="Liu Y."/>
            <person name="Macdonald P."/>
            <person name="Melnikov A."/>
            <person name="Raley C."/>
            <person name="Sassi M."/>
            <person name="Sherman B.T."/>
            <person name="Song X."/>
            <person name="Sykes S."/>
            <person name="Tran B."/>
            <person name="Walsh L."/>
            <person name="Xia Y."/>
            <person name="Yang J."/>
            <person name="Young S."/>
            <person name="Zeng Q."/>
            <person name="Zheng X."/>
            <person name="Stephens R."/>
            <person name="Nusbaum C."/>
            <person name="Birren B.W."/>
            <person name="Azadi P."/>
            <person name="Lempicki R.A."/>
            <person name="Cuomo C.A."/>
            <person name="Kovacs J.A."/>
        </authorList>
    </citation>
    <scope>NUCLEOTIDE SEQUENCE [LARGE SCALE GENOMIC DNA]</scope>
    <source>
        <strain evidence="16">RU7</strain>
    </source>
</reference>
<dbReference type="InterPro" id="IPR011016">
    <property type="entry name" value="Znf_RING-CH"/>
</dbReference>
<evidence type="ECO:0000256" key="3">
    <source>
        <dbReference type="ARBA" id="ARBA00004906"/>
    </source>
</evidence>
<dbReference type="InterPro" id="IPR056521">
    <property type="entry name" value="MARCHF6-like_C"/>
</dbReference>
<feature type="transmembrane region" description="Helical" evidence="13">
    <location>
        <begin position="1026"/>
        <end position="1049"/>
    </location>
</feature>
<organism evidence="15 16">
    <name type="scientific">Pneumocystis jirovecii (strain RU7)</name>
    <name type="common">Human pneumocystis pneumonia agent</name>
    <dbReference type="NCBI Taxonomy" id="1408657"/>
    <lineage>
        <taxon>Eukaryota</taxon>
        <taxon>Fungi</taxon>
        <taxon>Dikarya</taxon>
        <taxon>Ascomycota</taxon>
        <taxon>Taphrinomycotina</taxon>
        <taxon>Pneumocystomycetes</taxon>
        <taxon>Pneumocystaceae</taxon>
        <taxon>Pneumocystis</taxon>
    </lineage>
</organism>
<feature type="transmembrane region" description="Helical" evidence="13">
    <location>
        <begin position="1089"/>
        <end position="1109"/>
    </location>
</feature>
<feature type="transmembrane region" description="Helical" evidence="13">
    <location>
        <begin position="104"/>
        <end position="122"/>
    </location>
</feature>
<dbReference type="InterPro" id="IPR013083">
    <property type="entry name" value="Znf_RING/FYVE/PHD"/>
</dbReference>
<keyword evidence="6 13" id="KW-0812">Transmembrane</keyword>
<keyword evidence="8" id="KW-0863">Zinc-finger</keyword>
<evidence type="ECO:0000256" key="13">
    <source>
        <dbReference type="SAM" id="Phobius"/>
    </source>
</evidence>
<dbReference type="Pfam" id="PF12906">
    <property type="entry name" value="RINGv"/>
    <property type="match status" value="1"/>
</dbReference>
<dbReference type="EC" id="2.3.2.27" evidence="4"/>
<dbReference type="Pfam" id="PF23113">
    <property type="entry name" value="MARCHF6_C"/>
    <property type="match status" value="1"/>
</dbReference>
<dbReference type="GO" id="GO:0005789">
    <property type="term" value="C:endoplasmic reticulum membrane"/>
    <property type="evidence" value="ECO:0007669"/>
    <property type="project" value="TreeGrafter"/>
</dbReference>
<dbReference type="VEuPathDB" id="FungiDB:T551_02716"/>
<comment type="catalytic activity">
    <reaction evidence="1">
        <text>S-ubiquitinyl-[E2 ubiquitin-conjugating enzyme]-L-cysteine + [acceptor protein]-L-lysine = [E2 ubiquitin-conjugating enzyme]-L-cysteine + N(6)-ubiquitinyl-[acceptor protein]-L-lysine.</text>
        <dbReference type="EC" id="2.3.2.27"/>
    </reaction>
</comment>
<comment type="subcellular location">
    <subcellularLocation>
        <location evidence="2">Membrane</location>
        <topology evidence="2">Multi-pass membrane protein</topology>
    </subcellularLocation>
</comment>
<keyword evidence="10" id="KW-0862">Zinc</keyword>
<keyword evidence="7" id="KW-0479">Metal-binding</keyword>
<dbReference type="GO" id="GO:0061630">
    <property type="term" value="F:ubiquitin protein ligase activity"/>
    <property type="evidence" value="ECO:0007669"/>
    <property type="project" value="UniProtKB-EC"/>
</dbReference>
<comment type="caution">
    <text evidence="15">The sequence shown here is derived from an EMBL/GenBank/DDBJ whole genome shotgun (WGS) entry which is preliminary data.</text>
</comment>
<feature type="transmembrane region" description="Helical" evidence="13">
    <location>
        <begin position="631"/>
        <end position="652"/>
    </location>
</feature>
<feature type="transmembrane region" description="Helical" evidence="13">
    <location>
        <begin position="1175"/>
        <end position="1197"/>
    </location>
</feature>
<feature type="transmembrane region" description="Helical" evidence="13">
    <location>
        <begin position="186"/>
        <end position="205"/>
    </location>
</feature>
<dbReference type="eggNOG" id="KOG1609">
    <property type="taxonomic scope" value="Eukaryota"/>
</dbReference>
<keyword evidence="9" id="KW-0833">Ubl conjugation pathway</keyword>
<evidence type="ECO:0000313" key="16">
    <source>
        <dbReference type="Proteomes" id="UP000053447"/>
    </source>
</evidence>
<evidence type="ECO:0000256" key="9">
    <source>
        <dbReference type="ARBA" id="ARBA00022786"/>
    </source>
</evidence>
<dbReference type="SMART" id="SM00744">
    <property type="entry name" value="RINGv"/>
    <property type="match status" value="1"/>
</dbReference>